<reference evidence="1" key="1">
    <citation type="journal article" date="2015" name="Nature">
        <title>Complex archaea that bridge the gap between prokaryotes and eukaryotes.</title>
        <authorList>
            <person name="Spang A."/>
            <person name="Saw J.H."/>
            <person name="Jorgensen S.L."/>
            <person name="Zaremba-Niedzwiedzka K."/>
            <person name="Martijn J."/>
            <person name="Lind A.E."/>
            <person name="van Eijk R."/>
            <person name="Schleper C."/>
            <person name="Guy L."/>
            <person name="Ettema T.J."/>
        </authorList>
    </citation>
    <scope>NUCLEOTIDE SEQUENCE</scope>
</reference>
<dbReference type="AlphaFoldDB" id="A0A0F9D2W0"/>
<protein>
    <submittedName>
        <fullName evidence="1">Uncharacterized protein</fullName>
    </submittedName>
</protein>
<name>A0A0F9D2W0_9ZZZZ</name>
<evidence type="ECO:0000313" key="1">
    <source>
        <dbReference type="EMBL" id="KKL55854.1"/>
    </source>
</evidence>
<dbReference type="EMBL" id="LAZR01030690">
    <property type="protein sequence ID" value="KKL55854.1"/>
    <property type="molecule type" value="Genomic_DNA"/>
</dbReference>
<proteinExistence type="predicted"/>
<organism evidence="1">
    <name type="scientific">marine sediment metagenome</name>
    <dbReference type="NCBI Taxonomy" id="412755"/>
    <lineage>
        <taxon>unclassified sequences</taxon>
        <taxon>metagenomes</taxon>
        <taxon>ecological metagenomes</taxon>
    </lineage>
</organism>
<accession>A0A0F9D2W0</accession>
<sequence length="73" mass="8137">MKIGLQDIDWKYVGATLARGDDNDQAAFLKAFVEECASWGTHHQVEMQLAAVNHLLTDNEKDVLAMLSYIGKT</sequence>
<comment type="caution">
    <text evidence="1">The sequence shown here is derived from an EMBL/GenBank/DDBJ whole genome shotgun (WGS) entry which is preliminary data.</text>
</comment>
<gene>
    <name evidence="1" type="ORF">LCGC14_2251240</name>
</gene>